<name>A0A1E8CJC7_9GAMM</name>
<comment type="caution">
    <text evidence="3">The sequence shown here is derived from an EMBL/GenBank/DDBJ whole genome shotgun (WGS) entry which is preliminary data.</text>
</comment>
<protein>
    <recommendedName>
        <fullName evidence="2">DNA topoisomerase type IA zn finger domain-containing protein</fullName>
    </recommendedName>
</protein>
<reference evidence="4" key="1">
    <citation type="submission" date="2016-07" db="EMBL/GenBank/DDBJ databases">
        <authorList>
            <person name="Florea S."/>
            <person name="Webb J.S."/>
            <person name="Jaromczyk J."/>
            <person name="Schardl C.L."/>
        </authorList>
    </citation>
    <scope>NUCLEOTIDE SEQUENCE [LARGE SCALE GENOMIC DNA]</scope>
    <source>
        <strain evidence="4">KCTC 42131</strain>
    </source>
</reference>
<keyword evidence="4" id="KW-1185">Reference proteome</keyword>
<evidence type="ECO:0000313" key="4">
    <source>
        <dbReference type="Proteomes" id="UP000175669"/>
    </source>
</evidence>
<evidence type="ECO:0000313" key="3">
    <source>
        <dbReference type="EMBL" id="OFE12367.1"/>
    </source>
</evidence>
<dbReference type="SUPFAM" id="SSF57783">
    <property type="entry name" value="Zinc beta-ribbon"/>
    <property type="match status" value="2"/>
</dbReference>
<feature type="domain" description="DNA topoisomerase type IA zn finger" evidence="2">
    <location>
        <begin position="47"/>
        <end position="76"/>
    </location>
</feature>
<feature type="domain" description="DNA topoisomerase type IA zn finger" evidence="2">
    <location>
        <begin position="154"/>
        <end position="181"/>
    </location>
</feature>
<evidence type="ECO:0000259" key="2">
    <source>
        <dbReference type="Pfam" id="PF01396"/>
    </source>
</evidence>
<dbReference type="Pfam" id="PF01396">
    <property type="entry name" value="Zn_ribbon_Top1"/>
    <property type="match status" value="2"/>
</dbReference>
<dbReference type="AlphaFoldDB" id="A0A1E8CJC7"/>
<feature type="compositionally biased region" description="Basic and acidic residues" evidence="1">
    <location>
        <begin position="10"/>
        <end position="36"/>
    </location>
</feature>
<dbReference type="GO" id="GO:0005694">
    <property type="term" value="C:chromosome"/>
    <property type="evidence" value="ECO:0007669"/>
    <property type="project" value="InterPro"/>
</dbReference>
<evidence type="ECO:0000256" key="1">
    <source>
        <dbReference type="SAM" id="MobiDB-lite"/>
    </source>
</evidence>
<dbReference type="GO" id="GO:0006265">
    <property type="term" value="P:DNA topological change"/>
    <property type="evidence" value="ECO:0007669"/>
    <property type="project" value="InterPro"/>
</dbReference>
<dbReference type="Gene3D" id="3.30.65.10">
    <property type="entry name" value="Bacterial Topoisomerase I, domain 1"/>
    <property type="match status" value="2"/>
</dbReference>
<gene>
    <name evidence="3" type="ORF">PHACT_03800</name>
</gene>
<dbReference type="InterPro" id="IPR013498">
    <property type="entry name" value="Topo_IA_Znf"/>
</dbReference>
<feature type="region of interest" description="Disordered" evidence="1">
    <location>
        <begin position="1"/>
        <end position="37"/>
    </location>
</feature>
<dbReference type="GO" id="GO:0003916">
    <property type="term" value="F:DNA topoisomerase activity"/>
    <property type="evidence" value="ECO:0007669"/>
    <property type="project" value="InterPro"/>
</dbReference>
<dbReference type="EMBL" id="MASR01000001">
    <property type="protein sequence ID" value="OFE12367.1"/>
    <property type="molecule type" value="Genomic_DNA"/>
</dbReference>
<accession>A0A1E8CJC7</accession>
<organism evidence="3 4">
    <name type="scientific">Pseudohongiella acticola</name>
    <dbReference type="NCBI Taxonomy" id="1524254"/>
    <lineage>
        <taxon>Bacteria</taxon>
        <taxon>Pseudomonadati</taxon>
        <taxon>Pseudomonadota</taxon>
        <taxon>Gammaproteobacteria</taxon>
        <taxon>Pseudomonadales</taxon>
        <taxon>Pseudohongiellaceae</taxon>
        <taxon>Pseudohongiella</taxon>
    </lineage>
</organism>
<sequence length="197" mass="22236">MCADLFDGIEPDKPDKSDQAKADKKPSDDVVNRRATDSVTAPQRVFYCPRCRNPMRRIEGKMGPFWGCTTYPVCDKKLYDLDGHPSETPDQRYRCPVCTRPLVHVQAKAGAENDADEAQARTEREDYWYCTGYNKGCKVTLPDNNGKPADAWRCPRCGHLLKQRRGKNGVFWGCSQYPLCTASFTDMGGKPKGPEFE</sequence>
<proteinExistence type="predicted"/>
<dbReference type="Proteomes" id="UP000175669">
    <property type="component" value="Unassembled WGS sequence"/>
</dbReference>
<dbReference type="RefSeq" id="WP_070115990.1">
    <property type="nucleotide sequence ID" value="NZ_MASR01000001.1"/>
</dbReference>
<dbReference type="GO" id="GO:0003677">
    <property type="term" value="F:DNA binding"/>
    <property type="evidence" value="ECO:0007669"/>
    <property type="project" value="InterPro"/>
</dbReference>
<dbReference type="STRING" id="1524254.PHACT_03800"/>